<keyword evidence="7 11" id="KW-0630">Potassium</keyword>
<dbReference type="AlphaFoldDB" id="A0A8F5VQH0"/>
<evidence type="ECO:0000256" key="5">
    <source>
        <dbReference type="ARBA" id="ARBA00022741"/>
    </source>
</evidence>
<evidence type="ECO:0000256" key="4">
    <source>
        <dbReference type="ARBA" id="ARBA00022692"/>
    </source>
</evidence>
<evidence type="ECO:0000256" key="10">
    <source>
        <dbReference type="ARBA" id="ARBA00023136"/>
    </source>
</evidence>
<dbReference type="InterPro" id="IPR003820">
    <property type="entry name" value="KdpC"/>
</dbReference>
<dbReference type="PANTHER" id="PTHR30042">
    <property type="entry name" value="POTASSIUM-TRANSPORTING ATPASE C CHAIN"/>
    <property type="match status" value="1"/>
</dbReference>
<dbReference type="HAMAP" id="MF_00276">
    <property type="entry name" value="KdpC"/>
    <property type="match status" value="1"/>
</dbReference>
<sequence length="192" mass="21059">MTWYRIFIRAFLFLGIFTILLGIGYPLLVTGVTSVLFPFQSHGSLISDDSGDIVGSELIGMEFSGPLYFEGRPSEVNPGTSFILLSGGTNYGPSNPQLFSIIQERMNEWRARGVTGDIPSDLIMASASDVDPHLTVDSALVQVPSVAHARNLSPDQVQALVLQHSIQDRVFSDPYVNVFLLNRALDQEALEE</sequence>
<evidence type="ECO:0000256" key="3">
    <source>
        <dbReference type="ARBA" id="ARBA00022538"/>
    </source>
</evidence>
<dbReference type="Proteomes" id="UP000694228">
    <property type="component" value="Chromosome"/>
</dbReference>
<dbReference type="OrthoDB" id="8035at2157"/>
<proteinExistence type="inferred from homology"/>
<keyword evidence="10 11" id="KW-0472">Membrane</keyword>
<dbReference type="EMBL" id="CP077107">
    <property type="protein sequence ID" value="QXO95358.1"/>
    <property type="molecule type" value="Genomic_DNA"/>
</dbReference>
<comment type="function">
    <text evidence="11">Part of the high-affinity ATP-driven potassium transport (or Kdp) system, which catalyzes the hydrolysis of ATP coupled with the electrogenic transport of potassium into the cytoplasm. This subunit acts as a catalytic chaperone that increases the ATP-binding affinity of the ATP-hydrolyzing subunit KdpB by the formation of a transient KdpB/KdpC/ATP ternary complex.</text>
</comment>
<evidence type="ECO:0000313" key="12">
    <source>
        <dbReference type="EMBL" id="QXO95358.1"/>
    </source>
</evidence>
<evidence type="ECO:0000256" key="6">
    <source>
        <dbReference type="ARBA" id="ARBA00022840"/>
    </source>
</evidence>
<evidence type="ECO:0000256" key="1">
    <source>
        <dbReference type="ARBA" id="ARBA00022448"/>
    </source>
</evidence>
<comment type="subunit">
    <text evidence="11">The system is composed of three essential subunits: KdpA, KdpB and KdpC.</text>
</comment>
<protein>
    <recommendedName>
        <fullName evidence="11">Potassium-transporting ATPase KdpC subunit</fullName>
    </recommendedName>
    <alternativeName>
        <fullName evidence="11">ATP phosphohydrolase [potassium-transporting] C chain</fullName>
    </alternativeName>
    <alternativeName>
        <fullName evidence="11">Potassium-binding and translocating subunit C</fullName>
    </alternativeName>
    <alternativeName>
        <fullName evidence="11">Potassium-translocating ATPase C chain</fullName>
    </alternativeName>
</protein>
<dbReference type="Pfam" id="PF02669">
    <property type="entry name" value="KdpC"/>
    <property type="match status" value="1"/>
</dbReference>
<keyword evidence="4 11" id="KW-0812">Transmembrane</keyword>
<accession>A0A8F5VQH0</accession>
<keyword evidence="6 11" id="KW-0067">ATP-binding</keyword>
<keyword evidence="1 11" id="KW-0813">Transport</keyword>
<comment type="similarity">
    <text evidence="11">Belongs to the KdpC family.</text>
</comment>
<dbReference type="GO" id="GO:0005886">
    <property type="term" value="C:plasma membrane"/>
    <property type="evidence" value="ECO:0007669"/>
    <property type="project" value="UniProtKB-SubCell"/>
</dbReference>
<evidence type="ECO:0000256" key="9">
    <source>
        <dbReference type="ARBA" id="ARBA00023065"/>
    </source>
</evidence>
<keyword evidence="9 11" id="KW-0406">Ion transport</keyword>
<keyword evidence="5 11" id="KW-0547">Nucleotide-binding</keyword>
<dbReference type="GO" id="GO:0005524">
    <property type="term" value="F:ATP binding"/>
    <property type="evidence" value="ECO:0007669"/>
    <property type="project" value="UniProtKB-UniRule"/>
</dbReference>
<keyword evidence="3 11" id="KW-0633">Potassium transport</keyword>
<dbReference type="GO" id="GO:0008556">
    <property type="term" value="F:P-type potassium transmembrane transporter activity"/>
    <property type="evidence" value="ECO:0007669"/>
    <property type="project" value="InterPro"/>
</dbReference>
<dbReference type="PANTHER" id="PTHR30042:SF2">
    <property type="entry name" value="POTASSIUM-TRANSPORTING ATPASE KDPC SUBUNIT"/>
    <property type="match status" value="1"/>
</dbReference>
<comment type="subcellular location">
    <subcellularLocation>
        <location evidence="11">Cell membrane</location>
        <topology evidence="11">Single-pass membrane protein</topology>
    </subcellularLocation>
</comment>
<keyword evidence="2 11" id="KW-1003">Cell membrane</keyword>
<evidence type="ECO:0000256" key="7">
    <source>
        <dbReference type="ARBA" id="ARBA00022958"/>
    </source>
</evidence>
<evidence type="ECO:0000313" key="13">
    <source>
        <dbReference type="Proteomes" id="UP000694228"/>
    </source>
</evidence>
<evidence type="ECO:0000256" key="11">
    <source>
        <dbReference type="HAMAP-Rule" id="MF_00276"/>
    </source>
</evidence>
<feature type="transmembrane region" description="Helical" evidence="11">
    <location>
        <begin position="7"/>
        <end position="28"/>
    </location>
</feature>
<organism evidence="12 13">
    <name type="scientific">Methanospirillum hungatei</name>
    <dbReference type="NCBI Taxonomy" id="2203"/>
    <lineage>
        <taxon>Archaea</taxon>
        <taxon>Methanobacteriati</taxon>
        <taxon>Methanobacteriota</taxon>
        <taxon>Stenosarchaea group</taxon>
        <taxon>Methanomicrobia</taxon>
        <taxon>Methanomicrobiales</taxon>
        <taxon>Methanospirillaceae</taxon>
        <taxon>Methanospirillum</taxon>
    </lineage>
</organism>
<gene>
    <name evidence="11" type="primary">kdpC</name>
    <name evidence="12" type="ORF">KSK55_02840</name>
</gene>
<evidence type="ECO:0000256" key="8">
    <source>
        <dbReference type="ARBA" id="ARBA00022989"/>
    </source>
</evidence>
<dbReference type="PIRSF" id="PIRSF001296">
    <property type="entry name" value="K_ATPase_KdpC"/>
    <property type="match status" value="1"/>
</dbReference>
<keyword evidence="8 11" id="KW-1133">Transmembrane helix</keyword>
<evidence type="ECO:0000256" key="2">
    <source>
        <dbReference type="ARBA" id="ARBA00022475"/>
    </source>
</evidence>
<name>A0A8F5VQH0_METHU</name>
<reference evidence="12 13" key="1">
    <citation type="submission" date="2021-06" db="EMBL/GenBank/DDBJ databases">
        <title>Complete genome sequence of the secondary alcohol utilizing methanogen Methanospirillum hungatei strain GP1.</title>
        <authorList>
            <person name="Day L.A."/>
            <person name="Costa K.C."/>
        </authorList>
    </citation>
    <scope>NUCLEOTIDE SEQUENCE [LARGE SCALE GENOMIC DNA]</scope>
    <source>
        <strain evidence="12 13">GP1</strain>
    </source>
</reference>